<keyword evidence="1" id="KW-1133">Transmembrane helix</keyword>
<dbReference type="RefSeq" id="WP_140623105.1">
    <property type="nucleotide sequence ID" value="NZ_VFRQ01000011.1"/>
</dbReference>
<keyword evidence="3" id="KW-1185">Reference proteome</keyword>
<organism evidence="2 3">
    <name type="scientific">Pontibacter mangrovi</name>
    <dbReference type="NCBI Taxonomy" id="2589816"/>
    <lineage>
        <taxon>Bacteria</taxon>
        <taxon>Pseudomonadati</taxon>
        <taxon>Bacteroidota</taxon>
        <taxon>Cytophagia</taxon>
        <taxon>Cytophagales</taxon>
        <taxon>Hymenobacteraceae</taxon>
        <taxon>Pontibacter</taxon>
    </lineage>
</organism>
<keyword evidence="1" id="KW-0812">Transmembrane</keyword>
<name>A0A501W3E0_9BACT</name>
<reference evidence="2 3" key="1">
    <citation type="submission" date="2019-06" db="EMBL/GenBank/DDBJ databases">
        <title>A novel bacterium of genus Pontibacter, isolated from marine sediment.</title>
        <authorList>
            <person name="Huang H."/>
            <person name="Mo K."/>
            <person name="Hu Y."/>
        </authorList>
    </citation>
    <scope>NUCLEOTIDE SEQUENCE [LARGE SCALE GENOMIC DNA]</scope>
    <source>
        <strain evidence="2 3">HB172049</strain>
    </source>
</reference>
<gene>
    <name evidence="2" type="ORF">FJM65_17580</name>
</gene>
<comment type="caution">
    <text evidence="2">The sequence shown here is derived from an EMBL/GenBank/DDBJ whole genome shotgun (WGS) entry which is preliminary data.</text>
</comment>
<proteinExistence type="predicted"/>
<keyword evidence="1" id="KW-0472">Membrane</keyword>
<evidence type="ECO:0000313" key="2">
    <source>
        <dbReference type="EMBL" id="TPE42624.1"/>
    </source>
</evidence>
<sequence length="151" mass="17244">MSDIIIRSKFSKEETIRKLKQIFSNGNEFDVKLQVLHGEYYLSSEHQDSVLHKRTTDSFFVQFRVKVDLGQVSIHLTPQSQALSIAIGTMILSLLWIMLFAISVAEKRWLGIEAYGIGVGVTLVLFLSLKLGKRKEKSVIDRIREEFEAAE</sequence>
<dbReference type="OrthoDB" id="9835906at2"/>
<evidence type="ECO:0000313" key="3">
    <source>
        <dbReference type="Proteomes" id="UP000316727"/>
    </source>
</evidence>
<feature type="transmembrane region" description="Helical" evidence="1">
    <location>
        <begin position="114"/>
        <end position="132"/>
    </location>
</feature>
<dbReference type="Proteomes" id="UP000316727">
    <property type="component" value="Unassembled WGS sequence"/>
</dbReference>
<evidence type="ECO:0000256" key="1">
    <source>
        <dbReference type="SAM" id="Phobius"/>
    </source>
</evidence>
<accession>A0A501W3E0</accession>
<dbReference type="AlphaFoldDB" id="A0A501W3E0"/>
<protein>
    <submittedName>
        <fullName evidence="2">Uncharacterized protein</fullName>
    </submittedName>
</protein>
<feature type="transmembrane region" description="Helical" evidence="1">
    <location>
        <begin position="82"/>
        <end position="102"/>
    </location>
</feature>
<dbReference type="EMBL" id="VFRQ01000011">
    <property type="protein sequence ID" value="TPE42624.1"/>
    <property type="molecule type" value="Genomic_DNA"/>
</dbReference>